<reference evidence="4" key="1">
    <citation type="journal article" date="2017" name="Front. Plant Sci.">
        <title>Climate Clever Clovers: New Paradigm to Reduce the Environmental Footprint of Ruminants by Breeding Low Methanogenic Forages Utilizing Haplotype Variation.</title>
        <authorList>
            <person name="Kaur P."/>
            <person name="Appels R."/>
            <person name="Bayer P.E."/>
            <person name="Keeble-Gagnere G."/>
            <person name="Wang J."/>
            <person name="Hirakawa H."/>
            <person name="Shirasawa K."/>
            <person name="Vercoe P."/>
            <person name="Stefanova K."/>
            <person name="Durmic Z."/>
            <person name="Nichols P."/>
            <person name="Revell C."/>
            <person name="Isobe S.N."/>
            <person name="Edwards D."/>
            <person name="Erskine W."/>
        </authorList>
    </citation>
    <scope>NUCLEOTIDE SEQUENCE [LARGE SCALE GENOMIC DNA]</scope>
    <source>
        <strain evidence="4">cv. Daliak</strain>
    </source>
</reference>
<evidence type="ECO:0000259" key="2">
    <source>
        <dbReference type="Pfam" id="PF10536"/>
    </source>
</evidence>
<accession>A0A2Z6LVV1</accession>
<dbReference type="PANTHER" id="PTHR46033:SF8">
    <property type="entry name" value="PROTEIN MAINTENANCE OF MERISTEMS-LIKE"/>
    <property type="match status" value="1"/>
</dbReference>
<gene>
    <name evidence="3" type="ORF">TSUD_386200</name>
</gene>
<dbReference type="InterPro" id="IPR044824">
    <property type="entry name" value="MAIN-like"/>
</dbReference>
<dbReference type="Pfam" id="PF10536">
    <property type="entry name" value="PMD"/>
    <property type="match status" value="2"/>
</dbReference>
<evidence type="ECO:0000256" key="1">
    <source>
        <dbReference type="SAM" id="MobiDB-lite"/>
    </source>
</evidence>
<keyword evidence="4" id="KW-1185">Reference proteome</keyword>
<dbReference type="OrthoDB" id="1435720at2759"/>
<dbReference type="Proteomes" id="UP000242715">
    <property type="component" value="Unassembled WGS sequence"/>
</dbReference>
<dbReference type="GO" id="GO:0010073">
    <property type="term" value="P:meristem maintenance"/>
    <property type="evidence" value="ECO:0007669"/>
    <property type="project" value="InterPro"/>
</dbReference>
<feature type="domain" description="Aminotransferase-like plant mobile" evidence="2">
    <location>
        <begin position="114"/>
        <end position="338"/>
    </location>
</feature>
<dbReference type="EMBL" id="DF973272">
    <property type="protein sequence ID" value="GAU23631.1"/>
    <property type="molecule type" value="Genomic_DNA"/>
</dbReference>
<name>A0A2Z6LVV1_TRISU</name>
<feature type="region of interest" description="Disordered" evidence="1">
    <location>
        <begin position="368"/>
        <end position="389"/>
    </location>
</feature>
<feature type="domain" description="Aminotransferase-like plant mobile" evidence="2">
    <location>
        <begin position="36"/>
        <end position="109"/>
    </location>
</feature>
<evidence type="ECO:0000313" key="4">
    <source>
        <dbReference type="Proteomes" id="UP000242715"/>
    </source>
</evidence>
<dbReference type="PANTHER" id="PTHR46033">
    <property type="entry name" value="PROTEIN MAIN-LIKE 2"/>
    <property type="match status" value="1"/>
</dbReference>
<dbReference type="AlphaFoldDB" id="A0A2Z6LVV1"/>
<dbReference type="InterPro" id="IPR019557">
    <property type="entry name" value="AminoTfrase-like_pln_mobile"/>
</dbReference>
<evidence type="ECO:0000313" key="3">
    <source>
        <dbReference type="EMBL" id="GAU23631.1"/>
    </source>
</evidence>
<organism evidence="3 4">
    <name type="scientific">Trifolium subterraneum</name>
    <name type="common">Subterranean clover</name>
    <dbReference type="NCBI Taxonomy" id="3900"/>
    <lineage>
        <taxon>Eukaryota</taxon>
        <taxon>Viridiplantae</taxon>
        <taxon>Streptophyta</taxon>
        <taxon>Embryophyta</taxon>
        <taxon>Tracheophyta</taxon>
        <taxon>Spermatophyta</taxon>
        <taxon>Magnoliopsida</taxon>
        <taxon>eudicotyledons</taxon>
        <taxon>Gunneridae</taxon>
        <taxon>Pentapetalae</taxon>
        <taxon>rosids</taxon>
        <taxon>fabids</taxon>
        <taxon>Fabales</taxon>
        <taxon>Fabaceae</taxon>
        <taxon>Papilionoideae</taxon>
        <taxon>50 kb inversion clade</taxon>
        <taxon>NPAAA clade</taxon>
        <taxon>Hologalegina</taxon>
        <taxon>IRL clade</taxon>
        <taxon>Trifolieae</taxon>
        <taxon>Trifolium</taxon>
    </lineage>
</organism>
<sequence length="432" mass="48775">MHCASLGTKLTGWIPGPGEHHPNIQGWLDESGLKWLERTSLSKVDPHILSAFTERWHPETSSFHMSFGEMTITLDDVACLLHIPVRGIFYTPVPVSMEEGAALATELLGVPYDCAAWAYLLLLVGCTILTDKSYTRVNAKWLPMFRDLSTLNKFSWASAALVCLYDNMNDASMFTTHALAGYPTLLQCWIHEYFPTLGRRGEFVHRCDDMGYPRAMRWVYKQGKTKFPAYRPIMDALTPSDVIWRPFEGHRGSIPSDLITCFSGYLRGCTVVPYLPERCLRQFGFVQYIPPPPPHPAPSYTDIDSLWSGYHTYVDRILQFTRPVRFDAETTADYLSWYYIVSHPILCRPHDGPHGAPPVPEFVPAYAPPEADPVLQDAPPAHAPPSGEQRRMDAIVSALERFIGQVDAGRDDDVFDDIFYALDVSRGDRDID</sequence>
<protein>
    <recommendedName>
        <fullName evidence="2">Aminotransferase-like plant mobile domain-containing protein</fullName>
    </recommendedName>
</protein>
<proteinExistence type="predicted"/>